<dbReference type="InterPro" id="IPR001888">
    <property type="entry name" value="Transposase_1"/>
</dbReference>
<dbReference type="InterPro" id="IPR052709">
    <property type="entry name" value="Transposase-MT_Hybrid"/>
</dbReference>
<dbReference type="PANTHER" id="PTHR46060:SF1">
    <property type="entry name" value="MARINER MOS1 TRANSPOSASE-LIKE PROTEIN"/>
    <property type="match status" value="1"/>
</dbReference>
<dbReference type="Pfam" id="PF01359">
    <property type="entry name" value="Transposase_1"/>
    <property type="match status" value="1"/>
</dbReference>
<organism evidence="1 2">
    <name type="scientific">Oesophagostomum dentatum</name>
    <name type="common">Nodular worm</name>
    <dbReference type="NCBI Taxonomy" id="61180"/>
    <lineage>
        <taxon>Eukaryota</taxon>
        <taxon>Metazoa</taxon>
        <taxon>Ecdysozoa</taxon>
        <taxon>Nematoda</taxon>
        <taxon>Chromadorea</taxon>
        <taxon>Rhabditida</taxon>
        <taxon>Rhabditina</taxon>
        <taxon>Rhabditomorpha</taxon>
        <taxon>Strongyloidea</taxon>
        <taxon>Strongylidae</taxon>
        <taxon>Oesophagostomum</taxon>
    </lineage>
</organism>
<dbReference type="OrthoDB" id="5863303at2759"/>
<proteinExistence type="predicted"/>
<dbReference type="PANTHER" id="PTHR46060">
    <property type="entry name" value="MARINER MOS1 TRANSPOSASE-LIKE PROTEIN"/>
    <property type="match status" value="1"/>
</dbReference>
<dbReference type="EMBL" id="KN553019">
    <property type="protein sequence ID" value="KHJ90431.1"/>
    <property type="molecule type" value="Genomic_DNA"/>
</dbReference>
<gene>
    <name evidence="1" type="ORF">OESDEN_09727</name>
</gene>
<protein>
    <submittedName>
        <fullName evidence="1">Transposase</fullName>
    </submittedName>
</protein>
<evidence type="ECO:0000313" key="2">
    <source>
        <dbReference type="Proteomes" id="UP000053660"/>
    </source>
</evidence>
<evidence type="ECO:0000313" key="1">
    <source>
        <dbReference type="EMBL" id="KHJ90431.1"/>
    </source>
</evidence>
<dbReference type="Proteomes" id="UP000053660">
    <property type="component" value="Unassembled WGS sequence"/>
</dbReference>
<reference evidence="1 2" key="1">
    <citation type="submission" date="2014-03" db="EMBL/GenBank/DDBJ databases">
        <title>Draft genome of the hookworm Oesophagostomum dentatum.</title>
        <authorList>
            <person name="Mitreva M."/>
        </authorList>
    </citation>
    <scope>NUCLEOTIDE SEQUENCE [LARGE SCALE GENOMIC DNA]</scope>
    <source>
        <strain evidence="1 2">OD-Hann</strain>
    </source>
</reference>
<dbReference type="Gene3D" id="3.30.420.10">
    <property type="entry name" value="Ribonuclease H-like superfamily/Ribonuclease H"/>
    <property type="match status" value="1"/>
</dbReference>
<dbReference type="InterPro" id="IPR036397">
    <property type="entry name" value="RNaseH_sf"/>
</dbReference>
<accession>A0A0B1T2P2</accession>
<dbReference type="GO" id="GO:0003676">
    <property type="term" value="F:nucleic acid binding"/>
    <property type="evidence" value="ECO:0007669"/>
    <property type="project" value="InterPro"/>
</dbReference>
<keyword evidence="2" id="KW-1185">Reference proteome</keyword>
<name>A0A0B1T2P2_OESDE</name>
<dbReference type="AlphaFoldDB" id="A0A0B1T2P2"/>
<sequence>MYKNNMLYYDTIEMWYSGFKKGDCSLEEEERSILKYEGLGSHFGHDSTSVEAGLKSLGLVKLGRFVPHFLRQLDYDRCADACTTLLTLDRNTKWLSHLITGDEKWTFFSNLHRKAQWVGIGKQAQDVPKQDLNPKKGMVSVWWNIHGVVHLQLLDDGATVTANLCVQQLRALKAKVDESGGFVHKIYFQRDNAKPHIAREVKLEL</sequence>